<dbReference type="GO" id="GO:0016746">
    <property type="term" value="F:acyltransferase activity"/>
    <property type="evidence" value="ECO:0007669"/>
    <property type="project" value="UniProtKB-KW"/>
</dbReference>
<dbReference type="PANTHER" id="PTHR10983">
    <property type="entry name" value="1-ACYLGLYCEROL-3-PHOSPHATE ACYLTRANSFERASE-RELATED"/>
    <property type="match status" value="1"/>
</dbReference>
<sequence>MLLPPWFVGILTFATMFVALLFWFTAMLPGILLKLLPVYGLQRLASRYCVWIARNWVASNQLIYRVLHDVASPVAYGEVEFNASLDPARSYLLLSNHQSWADILILFDVFHAKTPFLRFFLKRDLLWVPIIGLVCWAMDFPFMTRKSSAADRETTRKACAVYRHDPVTVVNFLEGTRFTEAKRLSKRSPYQRLLRPKTGGLAYSLDAMGEQFAGVLDVTVCYQPTERNLLWSWLCGEQGHVRVVVDLIPVPAELLHGDYDRDPGYRERCQTWVNGLWQRKDARLEALRRRPVLPAQTPAHL</sequence>
<comment type="caution">
    <text evidence="3">The sequence shown here is derived from an EMBL/GenBank/DDBJ whole genome shotgun (WGS) entry which is preliminary data.</text>
</comment>
<proteinExistence type="predicted"/>
<keyword evidence="4" id="KW-1185">Reference proteome</keyword>
<keyword evidence="3" id="KW-0808">Transferase</keyword>
<dbReference type="CDD" id="cd07990">
    <property type="entry name" value="LPLAT_LCLAT1-like"/>
    <property type="match status" value="1"/>
</dbReference>
<keyword evidence="3" id="KW-0012">Acyltransferase</keyword>
<reference evidence="3 4" key="1">
    <citation type="submission" date="2018-10" db="EMBL/GenBank/DDBJ databases">
        <authorList>
            <person name="Chen W.-M."/>
        </authorList>
    </citation>
    <scope>NUCLEOTIDE SEQUENCE [LARGE SCALE GENOMIC DNA]</scope>
    <source>
        <strain evidence="3 4">THS-13</strain>
    </source>
</reference>
<gene>
    <name evidence="3" type="ORF">ED208_00785</name>
</gene>
<evidence type="ECO:0000259" key="2">
    <source>
        <dbReference type="SMART" id="SM00563"/>
    </source>
</evidence>
<dbReference type="InterPro" id="IPR002123">
    <property type="entry name" value="Plipid/glycerol_acylTrfase"/>
</dbReference>
<evidence type="ECO:0000313" key="4">
    <source>
        <dbReference type="Proteomes" id="UP000282106"/>
    </source>
</evidence>
<dbReference type="NCBIfam" id="NF010621">
    <property type="entry name" value="PRK14014.1"/>
    <property type="match status" value="1"/>
</dbReference>
<keyword evidence="1" id="KW-1133">Transmembrane helix</keyword>
<protein>
    <submittedName>
        <fullName evidence="3">Acyltransferase</fullName>
    </submittedName>
</protein>
<dbReference type="PANTHER" id="PTHR10983:SF16">
    <property type="entry name" value="LYSOCARDIOLIPIN ACYLTRANSFERASE 1"/>
    <property type="match status" value="1"/>
</dbReference>
<evidence type="ECO:0000256" key="1">
    <source>
        <dbReference type="SAM" id="Phobius"/>
    </source>
</evidence>
<dbReference type="SMART" id="SM00563">
    <property type="entry name" value="PlsC"/>
    <property type="match status" value="1"/>
</dbReference>
<feature type="transmembrane region" description="Helical" evidence="1">
    <location>
        <begin position="6"/>
        <end position="33"/>
    </location>
</feature>
<dbReference type="SUPFAM" id="SSF69593">
    <property type="entry name" value="Glycerol-3-phosphate (1)-acyltransferase"/>
    <property type="match status" value="1"/>
</dbReference>
<keyword evidence="1" id="KW-0812">Transmembrane</keyword>
<keyword evidence="1" id="KW-0472">Membrane</keyword>
<organism evidence="3 4">
    <name type="scientific">Stagnimonas aquatica</name>
    <dbReference type="NCBI Taxonomy" id="2689987"/>
    <lineage>
        <taxon>Bacteria</taxon>
        <taxon>Pseudomonadati</taxon>
        <taxon>Pseudomonadota</taxon>
        <taxon>Gammaproteobacteria</taxon>
        <taxon>Nevskiales</taxon>
        <taxon>Nevskiaceae</taxon>
        <taxon>Stagnimonas</taxon>
    </lineage>
</organism>
<evidence type="ECO:0000313" key="3">
    <source>
        <dbReference type="EMBL" id="ROH93807.1"/>
    </source>
</evidence>
<name>A0A3N0VM23_9GAMM</name>
<dbReference type="AlphaFoldDB" id="A0A3N0VM23"/>
<dbReference type="EMBL" id="RJVO01000001">
    <property type="protein sequence ID" value="ROH93807.1"/>
    <property type="molecule type" value="Genomic_DNA"/>
</dbReference>
<dbReference type="InParanoid" id="A0A3N0VM23"/>
<feature type="domain" description="Phospholipid/glycerol acyltransferase" evidence="2">
    <location>
        <begin position="91"/>
        <end position="223"/>
    </location>
</feature>
<accession>A0A3N0VM23</accession>
<dbReference type="Proteomes" id="UP000282106">
    <property type="component" value="Unassembled WGS sequence"/>
</dbReference>
<dbReference type="Pfam" id="PF01553">
    <property type="entry name" value="Acyltransferase"/>
    <property type="match status" value="1"/>
</dbReference>